<dbReference type="Pfam" id="PF03591">
    <property type="entry name" value="AzlC"/>
    <property type="match status" value="1"/>
</dbReference>
<feature type="transmembrane region" description="Helical" evidence="1">
    <location>
        <begin position="215"/>
        <end position="237"/>
    </location>
</feature>
<protein>
    <submittedName>
        <fullName evidence="2">AzlC family ABC transporter permease</fullName>
    </submittedName>
</protein>
<evidence type="ECO:0000313" key="2">
    <source>
        <dbReference type="EMBL" id="MFD2239021.1"/>
    </source>
</evidence>
<accession>A0ABW5CQA1</accession>
<dbReference type="Proteomes" id="UP001597371">
    <property type="component" value="Unassembled WGS sequence"/>
</dbReference>
<feature type="transmembrane region" description="Helical" evidence="1">
    <location>
        <begin position="57"/>
        <end position="77"/>
    </location>
</feature>
<dbReference type="RefSeq" id="WP_209736250.1">
    <property type="nucleotide sequence ID" value="NZ_CP072611.1"/>
</dbReference>
<dbReference type="InterPro" id="IPR011606">
    <property type="entry name" value="Brnchd-chn_aa_trnsp_permease"/>
</dbReference>
<evidence type="ECO:0000256" key="1">
    <source>
        <dbReference type="SAM" id="Phobius"/>
    </source>
</evidence>
<keyword evidence="3" id="KW-1185">Reference proteome</keyword>
<gene>
    <name evidence="2" type="ORF">ACFSKQ_16330</name>
</gene>
<keyword evidence="1" id="KW-0812">Transmembrane</keyword>
<evidence type="ECO:0000313" key="3">
    <source>
        <dbReference type="Proteomes" id="UP001597371"/>
    </source>
</evidence>
<feature type="transmembrane region" description="Helical" evidence="1">
    <location>
        <begin position="115"/>
        <end position="132"/>
    </location>
</feature>
<proteinExistence type="predicted"/>
<sequence length="249" mass="26851">MIDRRSELPPPEQDDLRWFLKGARGIFSAPAMILVLSMIGFAGLARDAGISWTHASFMTFAIWALPAKIILVGAITAGASLPATALAVGLSSVRLMPMVVSLVPRLRAPRTRTRTLLILSHFVAITCWVFAMERIDRVPRESRVPFFAGFAITLTVVNTVVVALLFNLMGQLPGLVTGALAFLTPAYFLMSLFGSSRETTGWLGLLTGMALLPPANWLFPQFDILVAGIVGGILAYVGGRAIDRRRAGA</sequence>
<dbReference type="EMBL" id="JBHUIJ010000023">
    <property type="protein sequence ID" value="MFD2239021.1"/>
    <property type="molecule type" value="Genomic_DNA"/>
</dbReference>
<keyword evidence="1" id="KW-0472">Membrane</keyword>
<keyword evidence="1" id="KW-1133">Transmembrane helix</keyword>
<name>A0ABW5CQA1_9HYPH</name>
<feature type="transmembrane region" description="Helical" evidence="1">
    <location>
        <begin position="83"/>
        <end position="103"/>
    </location>
</feature>
<comment type="caution">
    <text evidence="2">The sequence shown here is derived from an EMBL/GenBank/DDBJ whole genome shotgun (WGS) entry which is preliminary data.</text>
</comment>
<organism evidence="2 3">
    <name type="scientific">Aureimonas populi</name>
    <dbReference type="NCBI Taxonomy" id="1701758"/>
    <lineage>
        <taxon>Bacteria</taxon>
        <taxon>Pseudomonadati</taxon>
        <taxon>Pseudomonadota</taxon>
        <taxon>Alphaproteobacteria</taxon>
        <taxon>Hyphomicrobiales</taxon>
        <taxon>Aurantimonadaceae</taxon>
        <taxon>Aureimonas</taxon>
    </lineage>
</organism>
<feature type="transmembrane region" description="Helical" evidence="1">
    <location>
        <begin position="175"/>
        <end position="195"/>
    </location>
</feature>
<feature type="transmembrane region" description="Helical" evidence="1">
    <location>
        <begin position="26"/>
        <end position="45"/>
    </location>
</feature>
<reference evidence="3" key="1">
    <citation type="journal article" date="2019" name="Int. J. Syst. Evol. Microbiol.">
        <title>The Global Catalogue of Microorganisms (GCM) 10K type strain sequencing project: providing services to taxonomists for standard genome sequencing and annotation.</title>
        <authorList>
            <consortium name="The Broad Institute Genomics Platform"/>
            <consortium name="The Broad Institute Genome Sequencing Center for Infectious Disease"/>
            <person name="Wu L."/>
            <person name="Ma J."/>
        </authorList>
    </citation>
    <scope>NUCLEOTIDE SEQUENCE [LARGE SCALE GENOMIC DNA]</scope>
    <source>
        <strain evidence="3">ZS-35-S2</strain>
    </source>
</reference>
<feature type="transmembrane region" description="Helical" evidence="1">
    <location>
        <begin position="144"/>
        <end position="168"/>
    </location>
</feature>